<comment type="similarity">
    <text evidence="3">Belongs to the CENP-N/CHL4 family.</text>
</comment>
<dbReference type="PANTHER" id="PTHR46790">
    <property type="entry name" value="CENTROMERE PROTEIN N"/>
    <property type="match status" value="1"/>
</dbReference>
<gene>
    <name evidence="7" type="ORF">ACJMK2_009246</name>
</gene>
<evidence type="ECO:0000256" key="3">
    <source>
        <dbReference type="ARBA" id="ARBA00005566"/>
    </source>
</evidence>
<dbReference type="PANTHER" id="PTHR46790:SF1">
    <property type="entry name" value="CENTROMERE PROTEIN N"/>
    <property type="match status" value="1"/>
</dbReference>
<sequence>MEADFLKRYIGKCKTSDILSVLKKWSFLSSSDISHLESSETIKGPKRNLVGFIADICSKRDNFNIEAVGELDLLCLQIKPSKCIWSCYQLEESNDEDEAFDPIQLKQKLRKHLGLYFDPRSSVSTILHNGAVWMKLFISQPRNQKYQAPRSVYLIHYPHTPLILMTGHRASIREFLFQVLLNCFNCKKLSEMKLTGRHVDSLVELALNRWCQGDFSKFRYEQVQRRPLSEILPRKRKADESEEELDPNITCENEGMKKRRKEMLDKVFGTNTQPVLEKVDFKVQVRFKDTKNLGIADPDVPITCQVKFEGPSVIEGICNLGRCGMAKLLLPPHLTRITSLAKNHFVLADKGELDSKRKNN</sequence>
<evidence type="ECO:0008006" key="9">
    <source>
        <dbReference type="Google" id="ProtNLM"/>
    </source>
</evidence>
<evidence type="ECO:0000256" key="2">
    <source>
        <dbReference type="ARBA" id="ARBA00004584"/>
    </source>
</evidence>
<comment type="caution">
    <text evidence="7">The sequence shown here is derived from an EMBL/GenBank/DDBJ whole genome shotgun (WGS) entry which is preliminary data.</text>
</comment>
<evidence type="ECO:0000256" key="6">
    <source>
        <dbReference type="ARBA" id="ARBA00023328"/>
    </source>
</evidence>
<name>A0ABD3VBX5_SINWO</name>
<dbReference type="Pfam" id="PF05238">
    <property type="entry name" value="CENP-N"/>
    <property type="match status" value="1"/>
</dbReference>
<accession>A0ABD3VBX5</accession>
<keyword evidence="8" id="KW-1185">Reference proteome</keyword>
<dbReference type="Proteomes" id="UP001634394">
    <property type="component" value="Unassembled WGS sequence"/>
</dbReference>
<dbReference type="GO" id="GO:0000775">
    <property type="term" value="C:chromosome, centromeric region"/>
    <property type="evidence" value="ECO:0007669"/>
    <property type="project" value="UniProtKB-SubCell"/>
</dbReference>
<proteinExistence type="inferred from homology"/>
<organism evidence="7 8">
    <name type="scientific">Sinanodonta woodiana</name>
    <name type="common">Chinese pond mussel</name>
    <name type="synonym">Anodonta woodiana</name>
    <dbReference type="NCBI Taxonomy" id="1069815"/>
    <lineage>
        <taxon>Eukaryota</taxon>
        <taxon>Metazoa</taxon>
        <taxon>Spiralia</taxon>
        <taxon>Lophotrochozoa</taxon>
        <taxon>Mollusca</taxon>
        <taxon>Bivalvia</taxon>
        <taxon>Autobranchia</taxon>
        <taxon>Heteroconchia</taxon>
        <taxon>Palaeoheterodonta</taxon>
        <taxon>Unionida</taxon>
        <taxon>Unionoidea</taxon>
        <taxon>Unionidae</taxon>
        <taxon>Unioninae</taxon>
        <taxon>Sinanodonta</taxon>
    </lineage>
</organism>
<dbReference type="AlphaFoldDB" id="A0ABD3VBX5"/>
<keyword evidence="4" id="KW-0158">Chromosome</keyword>
<evidence type="ECO:0000256" key="5">
    <source>
        <dbReference type="ARBA" id="ARBA00023242"/>
    </source>
</evidence>
<evidence type="ECO:0000256" key="4">
    <source>
        <dbReference type="ARBA" id="ARBA00022454"/>
    </source>
</evidence>
<evidence type="ECO:0000313" key="7">
    <source>
        <dbReference type="EMBL" id="KAL3859005.1"/>
    </source>
</evidence>
<evidence type="ECO:0000313" key="8">
    <source>
        <dbReference type="Proteomes" id="UP001634394"/>
    </source>
</evidence>
<dbReference type="GO" id="GO:0005634">
    <property type="term" value="C:nucleus"/>
    <property type="evidence" value="ECO:0007669"/>
    <property type="project" value="UniProtKB-SubCell"/>
</dbReference>
<comment type="subcellular location">
    <subcellularLocation>
        <location evidence="2">Chromosome</location>
        <location evidence="2">Centromere</location>
    </subcellularLocation>
    <subcellularLocation>
        <location evidence="1">Nucleus</location>
    </subcellularLocation>
</comment>
<protein>
    <recommendedName>
        <fullName evidence="9">Centromere protein N</fullName>
    </recommendedName>
</protein>
<reference evidence="7 8" key="1">
    <citation type="submission" date="2024-11" db="EMBL/GenBank/DDBJ databases">
        <title>Chromosome-level genome assembly of the freshwater bivalve Anodonta woodiana.</title>
        <authorList>
            <person name="Chen X."/>
        </authorList>
    </citation>
    <scope>NUCLEOTIDE SEQUENCE [LARGE SCALE GENOMIC DNA]</scope>
    <source>
        <strain evidence="7">MN2024</strain>
        <tissue evidence="7">Gills</tissue>
    </source>
</reference>
<keyword evidence="6" id="KW-0137">Centromere</keyword>
<dbReference type="InterPro" id="IPR007902">
    <property type="entry name" value="Chl4/mis15/CENP-N"/>
</dbReference>
<evidence type="ECO:0000256" key="1">
    <source>
        <dbReference type="ARBA" id="ARBA00004123"/>
    </source>
</evidence>
<keyword evidence="5" id="KW-0539">Nucleus</keyword>
<dbReference type="InterPro" id="IPR052011">
    <property type="entry name" value="CENP-NAC/CAD_complex"/>
</dbReference>
<dbReference type="EMBL" id="JBJQND010000012">
    <property type="protein sequence ID" value="KAL3859005.1"/>
    <property type="molecule type" value="Genomic_DNA"/>
</dbReference>